<dbReference type="EMBL" id="JACHMI010000001">
    <property type="protein sequence ID" value="MBB6553222.1"/>
    <property type="molecule type" value="Genomic_DNA"/>
</dbReference>
<proteinExistence type="predicted"/>
<keyword evidence="3" id="KW-1185">Reference proteome</keyword>
<evidence type="ECO:0000259" key="1">
    <source>
        <dbReference type="PROSITE" id="PS51664"/>
    </source>
</evidence>
<dbReference type="AlphaFoldDB" id="A0A7X0P122"/>
<dbReference type="Pfam" id="PF02624">
    <property type="entry name" value="YcaO"/>
    <property type="match status" value="1"/>
</dbReference>
<feature type="domain" description="YcaO" evidence="1">
    <location>
        <begin position="307"/>
        <end position="669"/>
    </location>
</feature>
<name>A0A7X0P122_9ACTN</name>
<dbReference type="Gene3D" id="3.30.1330.230">
    <property type="match status" value="1"/>
</dbReference>
<evidence type="ECO:0000313" key="2">
    <source>
        <dbReference type="EMBL" id="MBB6553222.1"/>
    </source>
</evidence>
<reference evidence="2 3" key="1">
    <citation type="submission" date="2020-08" db="EMBL/GenBank/DDBJ databases">
        <title>Sequencing the genomes of 1000 actinobacteria strains.</title>
        <authorList>
            <person name="Klenk H.-P."/>
        </authorList>
    </citation>
    <scope>NUCLEOTIDE SEQUENCE [LARGE SCALE GENOMIC DNA]</scope>
    <source>
        <strain evidence="2 3">DSM 43768</strain>
    </source>
</reference>
<gene>
    <name evidence="2" type="ORF">HD593_008017</name>
</gene>
<organism evidence="2 3">
    <name type="scientific">Nonomuraea rubra</name>
    <dbReference type="NCBI Taxonomy" id="46180"/>
    <lineage>
        <taxon>Bacteria</taxon>
        <taxon>Bacillati</taxon>
        <taxon>Actinomycetota</taxon>
        <taxon>Actinomycetes</taxon>
        <taxon>Streptosporangiales</taxon>
        <taxon>Streptosporangiaceae</taxon>
        <taxon>Nonomuraea</taxon>
    </lineage>
</organism>
<dbReference type="InterPro" id="IPR003776">
    <property type="entry name" value="YcaO-like_dom"/>
</dbReference>
<dbReference type="InterPro" id="IPR027624">
    <property type="entry name" value="TOMM_cyclo_SagD"/>
</dbReference>
<comment type="caution">
    <text evidence="2">The sequence shown here is derived from an EMBL/GenBank/DDBJ whole genome shotgun (WGS) entry which is preliminary data.</text>
</comment>
<dbReference type="PANTHER" id="PTHR37809:SF1">
    <property type="entry name" value="RIBOSOMAL PROTEIN S12 METHYLTHIOTRANSFERASE ACCESSORY FACTOR YCAO"/>
    <property type="match status" value="1"/>
</dbReference>
<protein>
    <submittedName>
        <fullName evidence="2">Thiazole/oxazole-forming peptide maturase SagD family component</fullName>
    </submittedName>
</protein>
<dbReference type="Gene3D" id="3.30.160.660">
    <property type="match status" value="1"/>
</dbReference>
<evidence type="ECO:0000313" key="3">
    <source>
        <dbReference type="Proteomes" id="UP000565579"/>
    </source>
</evidence>
<dbReference type="Proteomes" id="UP000565579">
    <property type="component" value="Unassembled WGS sequence"/>
</dbReference>
<dbReference type="NCBIfam" id="TIGR03604">
    <property type="entry name" value="TOMM_cyclo_SagD"/>
    <property type="match status" value="1"/>
</dbReference>
<dbReference type="PROSITE" id="PS51664">
    <property type="entry name" value="YCAO"/>
    <property type="match status" value="1"/>
</dbReference>
<dbReference type="Gene3D" id="3.30.40.250">
    <property type="match status" value="1"/>
</dbReference>
<dbReference type="RefSeq" id="WP_185107289.1">
    <property type="nucleotide sequence ID" value="NZ_BAAAXY010000067.1"/>
</dbReference>
<accession>A0A7X0P122</accession>
<sequence length="669" mass="72510">MIRPLRIAPGHQLYPGADGVWRCHEPDGRVTRILTPDALMRRLPQALAGTVPIDDDLADLLQALEQRGVLTAEKPPSPLTGHVVHVTGSSPIADLAAALLQPHVKVVRGPLDSVEGVDMVVACADQLPDTEWQRIDRLCADLPWHRCHTEGLAIRVGPCTIPGRTAAYADTRSRRLAAARLPDELLTLWEQLDRGAALTGEPGDESIGLVAGLLADDVLAVLSGRPLPSEGHQVVVGASLTRRPVLPLPRPGWEWTTTPEQLVDPEYGPITRVVRASSALDSCVVYRAYVSATDRFAPWKADRVAGGASFDKNQARKAAIGEAVERYCGNAVPAGLPRARYADLDAEAIDPQDLALYAPHQYAAPGFPFIPLTRDLEIEWATGRDLVSGKDVLVPAPLVYLNYTRPPHTSMHANAGIAAGSNQRRAERSAMEELFERDAVTLWWLRGEQATRFTPHDLTRPVGEAVRRGLAVTFLAIPSAFGVPVTGAFLEDRARQVVAFGTACRSDPEAAAAKAFTEAVVSYTMSLGLLDSNAPVWRTSDHPYRPFRADRTYRDAFRPDWHDLTDLELNLQLFLDPRMQGPLLDRLRHPVPGPLPTAVDPDSYLARLSDAGLRAVSVDLTTPDVRATGLSVVRVVAPGLYGNAPAAFPFLGGSRLGTTEPVLDPLPFA</sequence>
<dbReference type="PANTHER" id="PTHR37809">
    <property type="entry name" value="RIBOSOMAL PROTEIN S12 METHYLTHIOTRANSFERASE ACCESSORY FACTOR YCAO"/>
    <property type="match status" value="1"/>
</dbReference>
<dbReference type="Gene3D" id="3.40.50.720">
    <property type="entry name" value="NAD(P)-binding Rossmann-like Domain"/>
    <property type="match status" value="1"/>
</dbReference>